<evidence type="ECO:0000313" key="3">
    <source>
        <dbReference type="Proteomes" id="UP001500556"/>
    </source>
</evidence>
<dbReference type="Proteomes" id="UP001500556">
    <property type="component" value="Unassembled WGS sequence"/>
</dbReference>
<keyword evidence="3" id="KW-1185">Reference proteome</keyword>
<name>A0ABP8XJ78_9MICO</name>
<dbReference type="EMBL" id="BAABLO010000001">
    <property type="protein sequence ID" value="GAA4708621.1"/>
    <property type="molecule type" value="Genomic_DNA"/>
</dbReference>
<sequence>MRVSSGGGAVADFSALVPGLAMVLLRLGDSRGSARPGVRQTSGQQEPAGGSAAGRSGVRQ</sequence>
<comment type="caution">
    <text evidence="2">The sequence shown here is derived from an EMBL/GenBank/DDBJ whole genome shotgun (WGS) entry which is preliminary data.</text>
</comment>
<proteinExistence type="predicted"/>
<evidence type="ECO:0000256" key="1">
    <source>
        <dbReference type="SAM" id="MobiDB-lite"/>
    </source>
</evidence>
<feature type="region of interest" description="Disordered" evidence="1">
    <location>
        <begin position="31"/>
        <end position="60"/>
    </location>
</feature>
<feature type="compositionally biased region" description="Low complexity" evidence="1">
    <location>
        <begin position="48"/>
        <end position="60"/>
    </location>
</feature>
<accession>A0ABP8XJ78</accession>
<organism evidence="2 3">
    <name type="scientific">Pedococcus ginsenosidimutans</name>
    <dbReference type="NCBI Taxonomy" id="490570"/>
    <lineage>
        <taxon>Bacteria</taxon>
        <taxon>Bacillati</taxon>
        <taxon>Actinomycetota</taxon>
        <taxon>Actinomycetes</taxon>
        <taxon>Micrococcales</taxon>
        <taxon>Intrasporangiaceae</taxon>
        <taxon>Pedococcus</taxon>
    </lineage>
</organism>
<reference evidence="3" key="1">
    <citation type="journal article" date="2019" name="Int. J. Syst. Evol. Microbiol.">
        <title>The Global Catalogue of Microorganisms (GCM) 10K type strain sequencing project: providing services to taxonomists for standard genome sequencing and annotation.</title>
        <authorList>
            <consortium name="The Broad Institute Genomics Platform"/>
            <consortium name="The Broad Institute Genome Sequencing Center for Infectious Disease"/>
            <person name="Wu L."/>
            <person name="Ma J."/>
        </authorList>
    </citation>
    <scope>NUCLEOTIDE SEQUENCE [LARGE SCALE GENOMIC DNA]</scope>
    <source>
        <strain evidence="3">JCM 18961</strain>
    </source>
</reference>
<gene>
    <name evidence="2" type="ORF">GCM10025782_00640</name>
</gene>
<protein>
    <submittedName>
        <fullName evidence="2">Uncharacterized protein</fullName>
    </submittedName>
</protein>
<evidence type="ECO:0000313" key="2">
    <source>
        <dbReference type="EMBL" id="GAA4708621.1"/>
    </source>
</evidence>